<evidence type="ECO:0000256" key="1">
    <source>
        <dbReference type="SAM" id="Phobius"/>
    </source>
</evidence>
<feature type="transmembrane region" description="Helical" evidence="1">
    <location>
        <begin position="116"/>
        <end position="132"/>
    </location>
</feature>
<dbReference type="Proteomes" id="UP000293850">
    <property type="component" value="Chromosome"/>
</dbReference>
<keyword evidence="1" id="KW-0812">Transmembrane</keyword>
<sequence>MATESDGVTNDEALLHGMLRHTLASWRFIVLFSLPPMAWVLFVAPSGVLRTVMALLCAVVWFGCWRLWLDDRYFSLINPQNNEQAGSALCFIWRRERLKTLTLAERQSGALKQFRRTLYMIAVLWVIWLVLLM</sequence>
<evidence type="ECO:0000313" key="3">
    <source>
        <dbReference type="Proteomes" id="UP000293850"/>
    </source>
</evidence>
<keyword evidence="1" id="KW-1133">Transmembrane helix</keyword>
<evidence type="ECO:0000313" key="2">
    <source>
        <dbReference type="EMBL" id="QBM23458.1"/>
    </source>
</evidence>
<feature type="transmembrane region" description="Helical" evidence="1">
    <location>
        <begin position="24"/>
        <end position="42"/>
    </location>
</feature>
<dbReference type="EMBL" id="CP037864">
    <property type="protein sequence ID" value="QBM23458.1"/>
    <property type="molecule type" value="Genomic_DNA"/>
</dbReference>
<name>A0A4P6WRB3_9ENTR</name>
<feature type="transmembrane region" description="Helical" evidence="1">
    <location>
        <begin position="48"/>
        <end position="69"/>
    </location>
</feature>
<dbReference type="KEGG" id="cars:E1B03_13870"/>
<protein>
    <submittedName>
        <fullName evidence="2">Uncharacterized protein</fullName>
    </submittedName>
</protein>
<reference evidence="2 3" key="1">
    <citation type="submission" date="2019-03" db="EMBL/GenBank/DDBJ databases">
        <title>Complete genome sequence of an arsenate-respiring bacteria, Citrobacter sp. LY-1.</title>
        <authorList>
            <person name="Wang H."/>
            <person name="Liu Y."/>
            <person name="Li Q."/>
            <person name="Huang J."/>
        </authorList>
    </citation>
    <scope>NUCLEOTIDE SEQUENCE [LARGE SCALE GENOMIC DNA]</scope>
    <source>
        <strain evidence="2 3">LY-1</strain>
    </source>
</reference>
<gene>
    <name evidence="2" type="ORF">E1B03_13870</name>
</gene>
<keyword evidence="3" id="KW-1185">Reference proteome</keyword>
<dbReference type="RefSeq" id="WP_103770684.1">
    <property type="nucleotide sequence ID" value="NZ_CP037864.1"/>
</dbReference>
<dbReference type="AlphaFoldDB" id="A0A4P6WRB3"/>
<organism evidence="2 3">
    <name type="scientific">Citrobacter arsenatis</name>
    <dbReference type="NCBI Taxonomy" id="2546350"/>
    <lineage>
        <taxon>Bacteria</taxon>
        <taxon>Pseudomonadati</taxon>
        <taxon>Pseudomonadota</taxon>
        <taxon>Gammaproteobacteria</taxon>
        <taxon>Enterobacterales</taxon>
        <taxon>Enterobacteriaceae</taxon>
        <taxon>Citrobacter</taxon>
    </lineage>
</organism>
<keyword evidence="1" id="KW-0472">Membrane</keyword>
<proteinExistence type="predicted"/>
<accession>A0A4P6WRB3</accession>